<dbReference type="GO" id="GO:0016787">
    <property type="term" value="F:hydrolase activity"/>
    <property type="evidence" value="ECO:0007669"/>
    <property type="project" value="UniProtKB-KW"/>
</dbReference>
<evidence type="ECO:0000313" key="4">
    <source>
        <dbReference type="EMBL" id="SIQ58770.1"/>
    </source>
</evidence>
<dbReference type="InterPro" id="IPR002168">
    <property type="entry name" value="Lipase_GDXG_HIS_AS"/>
</dbReference>
<dbReference type="SUPFAM" id="SSF53474">
    <property type="entry name" value="alpha/beta-Hydrolases"/>
    <property type="match status" value="1"/>
</dbReference>
<dbReference type="FunFam" id="3.40.50.1820:FF:000089">
    <property type="entry name" value="Alpha/beta hydrolase"/>
    <property type="match status" value="1"/>
</dbReference>
<evidence type="ECO:0000313" key="5">
    <source>
        <dbReference type="Proteomes" id="UP000186308"/>
    </source>
</evidence>
<dbReference type="InterPro" id="IPR029058">
    <property type="entry name" value="AB_hydrolase_fold"/>
</dbReference>
<evidence type="ECO:0000256" key="2">
    <source>
        <dbReference type="ARBA" id="ARBA00022801"/>
    </source>
</evidence>
<sequence length="312" mass="33427">MADLDRSAAMVLDLIRLSGAPTTDTLSPADARLAYRNARFALSPEAPALAEVRDLSAQGRTGPIPMRLYRDGTNPAPRAGLVYFHGGGWVIGDLDTHDVVCRQLAQRTGAVVISVDYRMGPEHKFPAAVEDSIDATSWIAGNAPDLGIDPHRLVVGGDSAGGNLAAVVAVDARDNHGPAIALQALIYPSVALAMTTQSHEDFAEGYGLTRASMLYFRGHYLRSEADKQDWRASPMRASHHENLPPTLIITAGFDPLRDEAEDYARMLIAAGVPVTVKRFPGQIHGFITMGRIIPEATDAINEIADAMAARGL</sequence>
<gene>
    <name evidence="4" type="ORF">SAMN05421828_106161</name>
</gene>
<keyword evidence="5" id="KW-1185">Reference proteome</keyword>
<dbReference type="RefSeq" id="WP_029311262.1">
    <property type="nucleotide sequence ID" value="NZ_FTNE01000006.1"/>
</dbReference>
<keyword evidence="2" id="KW-0378">Hydrolase</keyword>
<comment type="caution">
    <text evidence="4">The sequence shown here is derived from an EMBL/GenBank/DDBJ whole genome shotgun (WGS) entry which is preliminary data.</text>
</comment>
<dbReference type="OrthoDB" id="9806180at2"/>
<dbReference type="InterPro" id="IPR013094">
    <property type="entry name" value="AB_hydrolase_3"/>
</dbReference>
<accession>A0A8G2CKZ4</accession>
<dbReference type="PANTHER" id="PTHR48081:SF8">
    <property type="entry name" value="ALPHA_BETA HYDROLASE FOLD-3 DOMAIN-CONTAINING PROTEIN-RELATED"/>
    <property type="match status" value="1"/>
</dbReference>
<dbReference type="PANTHER" id="PTHR48081">
    <property type="entry name" value="AB HYDROLASE SUPERFAMILY PROTEIN C4A8.06C"/>
    <property type="match status" value="1"/>
</dbReference>
<dbReference type="Pfam" id="PF07859">
    <property type="entry name" value="Abhydrolase_3"/>
    <property type="match status" value="1"/>
</dbReference>
<name>A0A8G2CKZ4_ACIRU</name>
<dbReference type="InterPro" id="IPR050300">
    <property type="entry name" value="GDXG_lipolytic_enzyme"/>
</dbReference>
<organism evidence="4 5">
    <name type="scientific">Acidiphilium rubrum</name>
    <dbReference type="NCBI Taxonomy" id="526"/>
    <lineage>
        <taxon>Bacteria</taxon>
        <taxon>Pseudomonadati</taxon>
        <taxon>Pseudomonadota</taxon>
        <taxon>Alphaproteobacteria</taxon>
        <taxon>Acetobacterales</taxon>
        <taxon>Acidocellaceae</taxon>
        <taxon>Acidiphilium</taxon>
    </lineage>
</organism>
<feature type="domain" description="Alpha/beta hydrolase fold-3" evidence="3">
    <location>
        <begin position="81"/>
        <end position="287"/>
    </location>
</feature>
<dbReference type="EMBL" id="FTNE01000006">
    <property type="protein sequence ID" value="SIQ58770.1"/>
    <property type="molecule type" value="Genomic_DNA"/>
</dbReference>
<comment type="similarity">
    <text evidence="1">Belongs to the 'GDXG' lipolytic enzyme family.</text>
</comment>
<evidence type="ECO:0000256" key="1">
    <source>
        <dbReference type="ARBA" id="ARBA00010515"/>
    </source>
</evidence>
<protein>
    <submittedName>
        <fullName evidence="4">Acetyl esterase</fullName>
    </submittedName>
</protein>
<dbReference type="Proteomes" id="UP000186308">
    <property type="component" value="Unassembled WGS sequence"/>
</dbReference>
<evidence type="ECO:0000259" key="3">
    <source>
        <dbReference type="Pfam" id="PF07859"/>
    </source>
</evidence>
<proteinExistence type="inferred from homology"/>
<dbReference type="AlphaFoldDB" id="A0A8G2CKZ4"/>
<dbReference type="Gene3D" id="3.40.50.1820">
    <property type="entry name" value="alpha/beta hydrolase"/>
    <property type="match status" value="1"/>
</dbReference>
<dbReference type="PROSITE" id="PS01173">
    <property type="entry name" value="LIPASE_GDXG_HIS"/>
    <property type="match status" value="1"/>
</dbReference>
<reference evidence="4 5" key="1">
    <citation type="submission" date="2017-01" db="EMBL/GenBank/DDBJ databases">
        <authorList>
            <person name="Varghese N."/>
            <person name="Submissions S."/>
        </authorList>
    </citation>
    <scope>NUCLEOTIDE SEQUENCE [LARGE SCALE GENOMIC DNA]</scope>
    <source>
        <strain evidence="4 5">ATCC 35905</strain>
    </source>
</reference>